<dbReference type="AlphaFoldDB" id="A0A835BC84"/>
<dbReference type="SMART" id="SM00256">
    <property type="entry name" value="FBOX"/>
    <property type="match status" value="1"/>
</dbReference>
<dbReference type="Gene3D" id="1.20.1280.50">
    <property type="match status" value="1"/>
</dbReference>
<organism evidence="2 3">
    <name type="scientific">Digitaria exilis</name>
    <dbReference type="NCBI Taxonomy" id="1010633"/>
    <lineage>
        <taxon>Eukaryota</taxon>
        <taxon>Viridiplantae</taxon>
        <taxon>Streptophyta</taxon>
        <taxon>Embryophyta</taxon>
        <taxon>Tracheophyta</taxon>
        <taxon>Spermatophyta</taxon>
        <taxon>Magnoliopsida</taxon>
        <taxon>Liliopsida</taxon>
        <taxon>Poales</taxon>
        <taxon>Poaceae</taxon>
        <taxon>PACMAD clade</taxon>
        <taxon>Panicoideae</taxon>
        <taxon>Panicodae</taxon>
        <taxon>Paniceae</taxon>
        <taxon>Anthephorinae</taxon>
        <taxon>Digitaria</taxon>
    </lineage>
</organism>
<protein>
    <recommendedName>
        <fullName evidence="1">F-box domain-containing protein</fullName>
    </recommendedName>
</protein>
<evidence type="ECO:0000259" key="1">
    <source>
        <dbReference type="PROSITE" id="PS50181"/>
    </source>
</evidence>
<accession>A0A835BC84</accession>
<gene>
    <name evidence="2" type="ORF">HU200_038112</name>
</gene>
<dbReference type="EMBL" id="JACEFO010001902">
    <property type="protein sequence ID" value="KAF8694583.1"/>
    <property type="molecule type" value="Genomic_DNA"/>
</dbReference>
<dbReference type="Pfam" id="PF03478">
    <property type="entry name" value="Beta-prop_KIB1-4"/>
    <property type="match status" value="1"/>
</dbReference>
<dbReference type="InterPro" id="IPR036047">
    <property type="entry name" value="F-box-like_dom_sf"/>
</dbReference>
<dbReference type="InterPro" id="IPR005174">
    <property type="entry name" value="KIB1-4_b-propeller"/>
</dbReference>
<dbReference type="InterPro" id="IPR001810">
    <property type="entry name" value="F-box_dom"/>
</dbReference>
<dbReference type="PROSITE" id="PS50181">
    <property type="entry name" value="FBOX"/>
    <property type="match status" value="1"/>
</dbReference>
<evidence type="ECO:0000313" key="3">
    <source>
        <dbReference type="Proteomes" id="UP000636709"/>
    </source>
</evidence>
<reference evidence="2" key="1">
    <citation type="submission" date="2020-07" db="EMBL/GenBank/DDBJ databases">
        <title>Genome sequence and genetic diversity analysis of an under-domesticated orphan crop, white fonio (Digitaria exilis).</title>
        <authorList>
            <person name="Bennetzen J.L."/>
            <person name="Chen S."/>
            <person name="Ma X."/>
            <person name="Wang X."/>
            <person name="Yssel A.E.J."/>
            <person name="Chaluvadi S.R."/>
            <person name="Johnson M."/>
            <person name="Gangashetty P."/>
            <person name="Hamidou F."/>
            <person name="Sanogo M.D."/>
            <person name="Zwaenepoel A."/>
            <person name="Wallace J."/>
            <person name="Van De Peer Y."/>
            <person name="Van Deynze A."/>
        </authorList>
    </citation>
    <scope>NUCLEOTIDE SEQUENCE</scope>
    <source>
        <tissue evidence="2">Leaves</tissue>
    </source>
</reference>
<dbReference type="CDD" id="cd09917">
    <property type="entry name" value="F-box_SF"/>
    <property type="match status" value="1"/>
</dbReference>
<feature type="domain" description="F-box" evidence="1">
    <location>
        <begin position="51"/>
        <end position="93"/>
    </location>
</feature>
<dbReference type="PANTHER" id="PTHR44586">
    <property type="entry name" value="F-BOX DOMAIN CONTAINING PROTEIN, EXPRESSED"/>
    <property type="match status" value="1"/>
</dbReference>
<dbReference type="Proteomes" id="UP000636709">
    <property type="component" value="Unassembled WGS sequence"/>
</dbReference>
<dbReference type="OrthoDB" id="598782at2759"/>
<dbReference type="Pfam" id="PF12937">
    <property type="entry name" value="F-box-like"/>
    <property type="match status" value="1"/>
</dbReference>
<dbReference type="SUPFAM" id="SSF81383">
    <property type="entry name" value="F-box domain"/>
    <property type="match status" value="1"/>
</dbReference>
<keyword evidence="3" id="KW-1185">Reference proteome</keyword>
<dbReference type="PANTHER" id="PTHR44586:SF6">
    <property type="entry name" value="OS11G0579600 PROTEIN"/>
    <property type="match status" value="1"/>
</dbReference>
<proteinExistence type="predicted"/>
<name>A0A835BC84_9POAL</name>
<comment type="caution">
    <text evidence="2">The sequence shown here is derived from an EMBL/GenBank/DDBJ whole genome shotgun (WGS) entry which is preliminary data.</text>
</comment>
<sequence length="454" mass="51200">MCWRSGNLLFRGLANKILASSACSLMMKALFRRDGFLRRSVSAENSEGPWLPQDIMMQIFSLLEIPDLVRAGSVCASWRAAYTSLCTTAHSKLQQTPCLLYTSESIGDRAMGLYSLAEKKAYTLTVPDPPIRSREVIGSSYGWIITADERSELQLLNPISGDQIALPSVTTIGQVEPIYDDAGTLCQYEYTRYAADWISETLPEILDLNALRDYLFYKAFLSSDPSTGDYIVVLIHLPDYQLSFARGGDVEWTWLPPHTMYEDCQFQGSLLYATTALGEIHMYDLGAPVVARKIILDKVKSSVDERIYIVQAPSGELLQIKRSDDEGEHDSILELSKVPKNTTSIIVHKVDHTSEKNLVEVDTLCENVLFIGRNHSLCLCAKEYPQLLPNHAYLTDDDYLDISFLKDRRRDIGEFDLESNRIKEIVSPQLWSNSPTPVWLVPNPRRMSRLASHS</sequence>
<evidence type="ECO:0000313" key="2">
    <source>
        <dbReference type="EMBL" id="KAF8694583.1"/>
    </source>
</evidence>